<proteinExistence type="predicted"/>
<dbReference type="EMBL" id="BMLW01000002">
    <property type="protein sequence ID" value="GGP08784.1"/>
    <property type="molecule type" value="Genomic_DNA"/>
</dbReference>
<comment type="caution">
    <text evidence="1">The sequence shown here is derived from an EMBL/GenBank/DDBJ whole genome shotgun (WGS) entry which is preliminary data.</text>
</comment>
<accession>A0ABQ2NPX1</accession>
<organism evidence="1 2">
    <name type="scientific">Oceanobacillus neutriphilus</name>
    <dbReference type="NCBI Taxonomy" id="531815"/>
    <lineage>
        <taxon>Bacteria</taxon>
        <taxon>Bacillati</taxon>
        <taxon>Bacillota</taxon>
        <taxon>Bacilli</taxon>
        <taxon>Bacillales</taxon>
        <taxon>Bacillaceae</taxon>
        <taxon>Oceanobacillus</taxon>
    </lineage>
</organism>
<name>A0ABQ2NPX1_9BACI</name>
<keyword evidence="2" id="KW-1185">Reference proteome</keyword>
<dbReference type="RefSeq" id="WP_188733406.1">
    <property type="nucleotide sequence ID" value="NZ_BMLW01000002.1"/>
</dbReference>
<protein>
    <submittedName>
        <fullName evidence="1">Uncharacterized protein</fullName>
    </submittedName>
</protein>
<reference evidence="2" key="1">
    <citation type="journal article" date="2019" name="Int. J. Syst. Evol. Microbiol.">
        <title>The Global Catalogue of Microorganisms (GCM) 10K type strain sequencing project: providing services to taxonomists for standard genome sequencing and annotation.</title>
        <authorList>
            <consortium name="The Broad Institute Genomics Platform"/>
            <consortium name="The Broad Institute Genome Sequencing Center for Infectious Disease"/>
            <person name="Wu L."/>
            <person name="Ma J."/>
        </authorList>
    </citation>
    <scope>NUCLEOTIDE SEQUENCE [LARGE SCALE GENOMIC DNA]</scope>
    <source>
        <strain evidence="2">CGMCC 1.7693</strain>
    </source>
</reference>
<evidence type="ECO:0000313" key="1">
    <source>
        <dbReference type="EMBL" id="GGP08784.1"/>
    </source>
</evidence>
<gene>
    <name evidence="1" type="ORF">GCM10011346_10480</name>
</gene>
<evidence type="ECO:0000313" key="2">
    <source>
        <dbReference type="Proteomes" id="UP000641206"/>
    </source>
</evidence>
<sequence>MEKIIEELLTTDTPWESFKENYYSAQDIRLFCFDNEINNFGMDFTSKQIDKYIVHSFSSLENTLVIDKYNFESYFRKIKVHRCFDFDSNIISYLRNYLVYKQIDPSFKKLLVYLKSSGAQISCSPYILEAGANRHDVDTEFIFESVVSFFAFDKAQSIEEFDSYSFDTIKNDSEIVKNVSRVMQAIKVDVPLLQLPQYHLIYCLLLKIYEINFKSKKSAKNKMLELLECVNKELFAYTENELYIAYLFFDKDERISSFFGGIKETSNNVISKINAMAWDLLHLRNLETQVASRNSESKDVFFHFFCSHDFGINNILNLNPIKRLAIVNNTCYPIRENNITQLEFGVQIIDSLKMYKNYRDENREKVNLKKVSEKYEKSLMEVLEK</sequence>
<dbReference type="Proteomes" id="UP000641206">
    <property type="component" value="Unassembled WGS sequence"/>
</dbReference>